<sequence>MNKKTILGSNKWIELIEEEFPTGKYTYTREVRCDGNIVAIIPFRFVDGELEVMIRDEYTPCWNMGKNPSSVTGGVEKGQHPKETVKQEMMEETGYLIKYSDISPLGTCYGTKSTDTIYHLFAVDCTNAIQTKPKPDNENDMNENISSNRWVSTFDINALTEVVDPLWSIAYLRFLTLNIKSN</sequence>
<dbReference type="PROSITE" id="PS51462">
    <property type="entry name" value="NUDIX"/>
    <property type="match status" value="1"/>
</dbReference>
<feature type="domain" description="Nudix hydrolase" evidence="1">
    <location>
        <begin position="33"/>
        <end position="176"/>
    </location>
</feature>
<reference evidence="2 3" key="1">
    <citation type="submission" date="2016-07" db="EMBL/GenBank/DDBJ databases">
        <title>Characterization of three bacteriophages infecting bacteria isolated from shrimp culture pond water.</title>
        <authorList>
            <person name="Khoa H.V."/>
        </authorList>
    </citation>
    <scope>NUCLEOTIDE SEQUENCE [LARGE SCALE GENOMIC DNA]</scope>
</reference>
<dbReference type="InterPro" id="IPR015797">
    <property type="entry name" value="NUDIX_hydrolase-like_dom_sf"/>
</dbReference>
<organism evidence="2 3">
    <name type="scientific">Tenacibaculum phage pT24</name>
    <dbReference type="NCBI Taxonomy" id="1880590"/>
    <lineage>
        <taxon>Viruses</taxon>
        <taxon>Duplodnaviria</taxon>
        <taxon>Heunggongvirae</taxon>
        <taxon>Uroviricota</taxon>
        <taxon>Caudoviricetes</taxon>
        <taxon>Kungbxnavirus</taxon>
        <taxon>Kungbxnavirus pT24</taxon>
    </lineage>
</organism>
<keyword evidence="3" id="KW-1185">Reference proteome</keyword>
<dbReference type="InterPro" id="IPR000086">
    <property type="entry name" value="NUDIX_hydrolase_dom"/>
</dbReference>
<evidence type="ECO:0000313" key="2">
    <source>
        <dbReference type="EMBL" id="BAV39203.1"/>
    </source>
</evidence>
<dbReference type="Proteomes" id="UP000224877">
    <property type="component" value="Segment"/>
</dbReference>
<evidence type="ECO:0000313" key="3">
    <source>
        <dbReference type="Proteomes" id="UP000224877"/>
    </source>
</evidence>
<proteinExistence type="predicted"/>
<dbReference type="Pfam" id="PF00293">
    <property type="entry name" value="NUDIX"/>
    <property type="match status" value="1"/>
</dbReference>
<evidence type="ECO:0000259" key="1">
    <source>
        <dbReference type="PROSITE" id="PS51462"/>
    </source>
</evidence>
<dbReference type="Gene3D" id="3.90.79.10">
    <property type="entry name" value="Nucleoside Triphosphate Pyrophosphohydrolase"/>
    <property type="match status" value="1"/>
</dbReference>
<gene>
    <name evidence="2" type="ORF">BPT24_078</name>
</gene>
<dbReference type="SUPFAM" id="SSF55811">
    <property type="entry name" value="Nudix"/>
    <property type="match status" value="1"/>
</dbReference>
<protein>
    <recommendedName>
        <fullName evidence="1">Nudix hydrolase domain-containing protein</fullName>
    </recommendedName>
</protein>
<dbReference type="EMBL" id="LC168164">
    <property type="protein sequence ID" value="BAV39203.1"/>
    <property type="molecule type" value="Genomic_DNA"/>
</dbReference>
<accession>A0A1B4XWK7</accession>
<name>A0A1B4XWK7_9CAUD</name>